<dbReference type="KEGG" id="svp:Pan189_17220"/>
<sequence length="714" mass="78428" precursor="true">MLRPSALNSRIYSSLAAILACQLICSQALAQGPVAIPEDGRVTETEAIPRSPMPERPAGNLGGLVKPQPKAMKPAEVYRHLLKSSAMVYTKQNEEGYAGTGTAWLVDRERKLFVTNEHVVADVAKAMLFFPKYEDGYLVADPEKYMMYESVPAEVLDEDGDYDLALLQAKSIPSDFVDLTVAKRPIWPGEEVFTVAGRPSGSHGMWVFGEGSVRQVSRGPLANGSITHVMESDIPINQGNSGAAVVDEQGQVVAVAEGFRTKARGTSLFIAARAVREYLDLVLPLVDPADADAMVTAGARHVEQGRIQKGLELFADVLGQDPQRVDALAERGWAFLQQNDLDSAEQDFLDSLKLNPTVPLAHQGLGDIYGLRGETDKAIDSYTSAIRNEPTAGFLYNSRGVEYYKNDYNLALADFSRAIKLDPTDGQFYVNRGLAHRELGDLTKSIADLQIAVKRAPLDDDFHNELGISLFQAERYSEAAESFFRATKLDDQNAIYFQNLADSFYRLKKYDAALTALDKSVKIDGESAYAFYIAGRCFQALDKMESAASMLLKSVELDSEDADAHQALGEVMQSLGHSDRAQVAFRKAANLNGEQYVAASDAPAGNQRVARKPVGGNHPLKGAWSLNQRVNGVLVKAVTAIDGQGNYLTEFYSTDVNGNDEVTRERGTITVDGRYIVIDADGQDAMRHQMQLQGEKLFIKYSDVNQWLVWRKQN</sequence>
<dbReference type="InterPro" id="IPR011990">
    <property type="entry name" value="TPR-like_helical_dom_sf"/>
</dbReference>
<feature type="repeat" description="TPR" evidence="3">
    <location>
        <begin position="291"/>
        <end position="324"/>
    </location>
</feature>
<feature type="region of interest" description="Disordered" evidence="4">
    <location>
        <begin position="45"/>
        <end position="68"/>
    </location>
</feature>
<dbReference type="SUPFAM" id="SSF48452">
    <property type="entry name" value="TPR-like"/>
    <property type="match status" value="2"/>
</dbReference>
<feature type="chain" id="PRO_5021826192" evidence="5">
    <location>
        <begin position="31"/>
        <end position="714"/>
    </location>
</feature>
<dbReference type="RefSeq" id="WP_310821249.1">
    <property type="nucleotide sequence ID" value="NZ_CP036268.1"/>
</dbReference>
<proteinExistence type="predicted"/>
<feature type="repeat" description="TPR" evidence="3">
    <location>
        <begin position="359"/>
        <end position="392"/>
    </location>
</feature>
<dbReference type="PANTHER" id="PTHR44858:SF1">
    <property type="entry name" value="UDP-N-ACETYLGLUCOSAMINE--PEPTIDE N-ACETYLGLUCOSAMINYLTRANSFERASE SPINDLY-RELATED"/>
    <property type="match status" value="1"/>
</dbReference>
<evidence type="ECO:0000313" key="6">
    <source>
        <dbReference type="EMBL" id="QDT37349.1"/>
    </source>
</evidence>
<feature type="repeat" description="TPR" evidence="3">
    <location>
        <begin position="562"/>
        <end position="595"/>
    </location>
</feature>
<accession>A0A517R0D1</accession>
<dbReference type="SMART" id="SM00028">
    <property type="entry name" value="TPR"/>
    <property type="match status" value="8"/>
</dbReference>
<dbReference type="InterPro" id="IPR019734">
    <property type="entry name" value="TPR_rpt"/>
</dbReference>
<feature type="repeat" description="TPR" evidence="3">
    <location>
        <begin position="393"/>
        <end position="425"/>
    </location>
</feature>
<dbReference type="PROSITE" id="PS51257">
    <property type="entry name" value="PROKAR_LIPOPROTEIN"/>
    <property type="match status" value="1"/>
</dbReference>
<keyword evidence="2 3" id="KW-0802">TPR repeat</keyword>
<feature type="repeat" description="TPR" evidence="3">
    <location>
        <begin position="325"/>
        <end position="358"/>
    </location>
</feature>
<dbReference type="Gene3D" id="2.40.10.120">
    <property type="match status" value="1"/>
</dbReference>
<dbReference type="Proteomes" id="UP000317318">
    <property type="component" value="Chromosome"/>
</dbReference>
<reference evidence="6 7" key="1">
    <citation type="submission" date="2019-02" db="EMBL/GenBank/DDBJ databases">
        <title>Deep-cultivation of Planctomycetes and their phenomic and genomic characterization uncovers novel biology.</title>
        <authorList>
            <person name="Wiegand S."/>
            <person name="Jogler M."/>
            <person name="Boedeker C."/>
            <person name="Pinto D."/>
            <person name="Vollmers J."/>
            <person name="Rivas-Marin E."/>
            <person name="Kohn T."/>
            <person name="Peeters S.H."/>
            <person name="Heuer A."/>
            <person name="Rast P."/>
            <person name="Oberbeckmann S."/>
            <person name="Bunk B."/>
            <person name="Jeske O."/>
            <person name="Meyerdierks A."/>
            <person name="Storesund J.E."/>
            <person name="Kallscheuer N."/>
            <person name="Luecker S."/>
            <person name="Lage O.M."/>
            <person name="Pohl T."/>
            <person name="Merkel B.J."/>
            <person name="Hornburger P."/>
            <person name="Mueller R.-W."/>
            <person name="Bruemmer F."/>
            <person name="Labrenz M."/>
            <person name="Spormann A.M."/>
            <person name="Op den Camp H."/>
            <person name="Overmann J."/>
            <person name="Amann R."/>
            <person name="Jetten M.S.M."/>
            <person name="Mascher T."/>
            <person name="Medema M.H."/>
            <person name="Devos D.P."/>
            <person name="Kaster A.-K."/>
            <person name="Ovreas L."/>
            <person name="Rohde M."/>
            <person name="Galperin M.Y."/>
            <person name="Jogler C."/>
        </authorList>
    </citation>
    <scope>NUCLEOTIDE SEQUENCE [LARGE SCALE GENOMIC DNA]</scope>
    <source>
        <strain evidence="6 7">Pan189</strain>
    </source>
</reference>
<evidence type="ECO:0000256" key="5">
    <source>
        <dbReference type="SAM" id="SignalP"/>
    </source>
</evidence>
<gene>
    <name evidence="6" type="primary">yrrB_2</name>
    <name evidence="6" type="ORF">Pan189_17220</name>
</gene>
<dbReference type="InterPro" id="IPR050498">
    <property type="entry name" value="Ycf3"/>
</dbReference>
<dbReference type="GO" id="GO:0046813">
    <property type="term" value="P:receptor-mediated virion attachment to host cell"/>
    <property type="evidence" value="ECO:0007669"/>
    <property type="project" value="TreeGrafter"/>
</dbReference>
<dbReference type="InterPro" id="IPR009003">
    <property type="entry name" value="Peptidase_S1_PA"/>
</dbReference>
<dbReference type="GO" id="GO:0009279">
    <property type="term" value="C:cell outer membrane"/>
    <property type="evidence" value="ECO:0007669"/>
    <property type="project" value="TreeGrafter"/>
</dbReference>
<evidence type="ECO:0000256" key="3">
    <source>
        <dbReference type="PROSITE-ProRule" id="PRU00339"/>
    </source>
</evidence>
<keyword evidence="7" id="KW-1185">Reference proteome</keyword>
<keyword evidence="5" id="KW-0732">Signal</keyword>
<protein>
    <submittedName>
        <fullName evidence="6">TPR repeat-containing protein YrrB</fullName>
    </submittedName>
</protein>
<name>A0A517R0D1_9PLAN</name>
<dbReference type="Gene3D" id="1.25.40.10">
    <property type="entry name" value="Tetratricopeptide repeat domain"/>
    <property type="match status" value="3"/>
</dbReference>
<keyword evidence="1" id="KW-0677">Repeat</keyword>
<evidence type="ECO:0000256" key="1">
    <source>
        <dbReference type="ARBA" id="ARBA00022737"/>
    </source>
</evidence>
<evidence type="ECO:0000313" key="7">
    <source>
        <dbReference type="Proteomes" id="UP000317318"/>
    </source>
</evidence>
<dbReference type="PANTHER" id="PTHR44858">
    <property type="entry name" value="TETRATRICOPEPTIDE REPEAT PROTEIN 6"/>
    <property type="match status" value="1"/>
</dbReference>
<dbReference type="SUPFAM" id="SSF50494">
    <property type="entry name" value="Trypsin-like serine proteases"/>
    <property type="match status" value="1"/>
</dbReference>
<dbReference type="AlphaFoldDB" id="A0A517R0D1"/>
<evidence type="ECO:0000256" key="4">
    <source>
        <dbReference type="SAM" id="MobiDB-lite"/>
    </source>
</evidence>
<dbReference type="EMBL" id="CP036268">
    <property type="protein sequence ID" value="QDT37349.1"/>
    <property type="molecule type" value="Genomic_DNA"/>
</dbReference>
<evidence type="ECO:0000256" key="2">
    <source>
        <dbReference type="ARBA" id="ARBA00022803"/>
    </source>
</evidence>
<dbReference type="PROSITE" id="PS50005">
    <property type="entry name" value="TPR"/>
    <property type="match status" value="6"/>
</dbReference>
<dbReference type="Pfam" id="PF13432">
    <property type="entry name" value="TPR_16"/>
    <property type="match status" value="3"/>
</dbReference>
<organism evidence="6 7">
    <name type="scientific">Stratiformator vulcanicus</name>
    <dbReference type="NCBI Taxonomy" id="2527980"/>
    <lineage>
        <taxon>Bacteria</taxon>
        <taxon>Pseudomonadati</taxon>
        <taxon>Planctomycetota</taxon>
        <taxon>Planctomycetia</taxon>
        <taxon>Planctomycetales</taxon>
        <taxon>Planctomycetaceae</taxon>
        <taxon>Stratiformator</taxon>
    </lineage>
</organism>
<dbReference type="Pfam" id="PF13365">
    <property type="entry name" value="Trypsin_2"/>
    <property type="match status" value="1"/>
</dbReference>
<feature type="signal peptide" evidence="5">
    <location>
        <begin position="1"/>
        <end position="30"/>
    </location>
</feature>
<feature type="repeat" description="TPR" evidence="3">
    <location>
        <begin position="460"/>
        <end position="493"/>
    </location>
</feature>